<dbReference type="InterPro" id="IPR001650">
    <property type="entry name" value="Helicase_C-like"/>
</dbReference>
<keyword evidence="5 11" id="KW-0347">Helicase</keyword>
<dbReference type="GO" id="GO:0055087">
    <property type="term" value="C:Ski complex"/>
    <property type="evidence" value="ECO:0007669"/>
    <property type="project" value="TreeGrafter"/>
</dbReference>
<feature type="region of interest" description="Disordered" evidence="8">
    <location>
        <begin position="575"/>
        <end position="632"/>
    </location>
</feature>
<sequence>MNRIKATDELSFRVGFSGHSGHLRIEPISGVERSDPVKSLPDFILPPAFPRETCESIKEHIEEKYLRPELDPDEFSVEKAGRQWDFDWFGRAKVPLELSLPRTVVVPKWELPFTRKLNAQGIWEPKSVEVDVSELMVGAQGSAALPRMAGPAKDFVRGSISSRPFRPGGLEDSQSLERLLPDSASNGEWVHEVLNGGPVQTVPPSFKQGLDLGDLMAYPSSWNIYKDQSSVNSKSDETMSELSVQFDDLFKKAWEEDVAEYEEDGGYGKGHLPKDESVKSGNEASHIPVPSNASEPELSALDELLLLESGKPTSTSDITRDGDGNQQKEAWAFSGSGQGIAEHFYDLVPDIAINFPFELDSFQKEAIYHLEKGNSVFVGAHTSAGKTVVAEYAFALASKHCTRAVYTAPIKTISNQKYRDFYGKFDVGLLTGDISLRPEASCLIMTTEILRSMLYRGADIIRDIEWVIFDEVHYVNDVERGVVWEEVIIMLPRHINIILLSATVPNTYEFADWIGRTKQKKICVTGTTKRPVPLEHCLFYSGELYKICENETFITQGLKAAKDAYKKKSSGALGVTTRSHTGSSGAHDAGHGLKHKNISHGKQNKHSGSQNMGSFSATSWGSQNNGSSQSNWGSRRSEASLWLQLVNKLSKKSILPVVIFCFSKNRCDKSADGISGIDLTTSSEKSEIRVFCDKAFSRLKGSDQNLPQIVRVQSLLRRGIGVHHAGLLPIVKEVVEMLFCRGVIKVLFSTETFAMGVNAPARTVVFDTLRKFDGKEFRQLLPGEYTQMAGRAGRRGLDKIGTVVVMCRDEIPEERDLKYAMVESATRLESQFRLTYIMILHLLRVEELKVEDMLKRSFAEFHAQKKLPEKQQLLMRKLAQPTKTIECIIGEPTIEEYYDMYIEAEKHSNQISEAVMQSSAAQKFLTRGRVVVVRSHLEQDHLLGVVVKLQPASMKQYIVLVLKPDLTLSMQSASGSSNFKDKKSGNFPEGFLLPPKSKRGLAEEYFSAATSRKGSGAINIKLPHQGVAAGKSYEVLAIDNKEFMYICNCEIKIDPVRLLEDVSDAAFSKTVQQLLDLKSDGKKYPSALDPWKELKLKDPNLVDTYNKWTSLLQKMAMNKCHGCTKLQEHMNLAKEIKRHKEEVNNLKFQMSDEALQQMSDFQGRIDLLKEIGCIDVDLVVQIKGRVACEMNSGEELICTECLFENQLDDLEPEEAVAIMSAFVFQQRKTSEPSLTPKLSQAKNRLYNTAIRLGELQAQLNLQISPEEYAQENLKFGLVEVVYEWAKGTPFADICQLTDVPEGLIVRTIVRLDETCREFKSAAAIMGNSALHKKMDAASNAIKRDIVFAASLYITGV</sequence>
<dbReference type="Gene3D" id="1.10.3380.30">
    <property type="match status" value="2"/>
</dbReference>
<keyword evidence="3" id="KW-0547">Nucleotide-binding</keyword>
<dbReference type="PROSITE" id="PS51192">
    <property type="entry name" value="HELICASE_ATP_BIND_1"/>
    <property type="match status" value="1"/>
</dbReference>
<dbReference type="SUPFAM" id="SSF52540">
    <property type="entry name" value="P-loop containing nucleoside triphosphate hydrolases"/>
    <property type="match status" value="1"/>
</dbReference>
<evidence type="ECO:0000256" key="2">
    <source>
        <dbReference type="ARBA" id="ARBA00022490"/>
    </source>
</evidence>
<evidence type="ECO:0000259" key="10">
    <source>
        <dbReference type="PROSITE" id="PS51194"/>
    </source>
</evidence>
<dbReference type="PIRSF" id="PIRSF005198">
    <property type="entry name" value="Antiviral_helicase_SKI2"/>
    <property type="match status" value="1"/>
</dbReference>
<dbReference type="Pfam" id="PF17911">
    <property type="entry name" value="Ski2_N"/>
    <property type="match status" value="1"/>
</dbReference>
<dbReference type="InterPro" id="IPR040801">
    <property type="entry name" value="Ski2_N"/>
</dbReference>
<dbReference type="PANTHER" id="PTHR12131">
    <property type="entry name" value="ATP-DEPENDENT RNA AND DNA HELICASE"/>
    <property type="match status" value="1"/>
</dbReference>
<dbReference type="InterPro" id="IPR027417">
    <property type="entry name" value="P-loop_NTPase"/>
</dbReference>
<dbReference type="SMART" id="SM01142">
    <property type="entry name" value="DSHCT"/>
    <property type="match status" value="1"/>
</dbReference>
<evidence type="ECO:0000313" key="11">
    <source>
        <dbReference type="EMBL" id="MBX22934.1"/>
    </source>
</evidence>
<dbReference type="Pfam" id="PF08148">
    <property type="entry name" value="DSHCT"/>
    <property type="match status" value="1"/>
</dbReference>
<evidence type="ECO:0000256" key="4">
    <source>
        <dbReference type="ARBA" id="ARBA00022801"/>
    </source>
</evidence>
<keyword evidence="4" id="KW-0378">Hydrolase</keyword>
<evidence type="ECO:0000256" key="3">
    <source>
        <dbReference type="ARBA" id="ARBA00022741"/>
    </source>
</evidence>
<keyword evidence="6" id="KW-0067">ATP-binding</keyword>
<dbReference type="GO" id="GO:0003724">
    <property type="term" value="F:RNA helicase activity"/>
    <property type="evidence" value="ECO:0007669"/>
    <property type="project" value="InterPro"/>
</dbReference>
<dbReference type="InterPro" id="IPR014001">
    <property type="entry name" value="Helicase_ATP-bd"/>
</dbReference>
<dbReference type="Pfam" id="PF13234">
    <property type="entry name" value="MTR4_beta-barrel"/>
    <property type="match status" value="1"/>
</dbReference>
<dbReference type="GO" id="GO:0016787">
    <property type="term" value="F:hydrolase activity"/>
    <property type="evidence" value="ECO:0007669"/>
    <property type="project" value="UniProtKB-KW"/>
</dbReference>
<feature type="region of interest" description="Disordered" evidence="8">
    <location>
        <begin position="262"/>
        <end position="294"/>
    </location>
</feature>
<evidence type="ECO:0000256" key="1">
    <source>
        <dbReference type="ARBA" id="ARBA00004496"/>
    </source>
</evidence>
<comment type="subcellular location">
    <subcellularLocation>
        <location evidence="1">Cytoplasm</location>
    </subcellularLocation>
</comment>
<evidence type="ECO:0000256" key="6">
    <source>
        <dbReference type="ARBA" id="ARBA00022840"/>
    </source>
</evidence>
<reference evidence="11" key="1">
    <citation type="submission" date="2018-02" db="EMBL/GenBank/DDBJ databases">
        <title>Rhizophora mucronata_Transcriptome.</title>
        <authorList>
            <person name="Meera S.P."/>
            <person name="Sreeshan A."/>
            <person name="Augustine A."/>
        </authorList>
    </citation>
    <scope>NUCLEOTIDE SEQUENCE</scope>
    <source>
        <tissue evidence="11">Leaf</tissue>
    </source>
</reference>
<dbReference type="Pfam" id="PF00271">
    <property type="entry name" value="Helicase_C"/>
    <property type="match status" value="1"/>
</dbReference>
<feature type="compositionally biased region" description="Basic residues" evidence="8">
    <location>
        <begin position="592"/>
        <end position="605"/>
    </location>
</feature>
<dbReference type="FunFam" id="3.40.50.300:FF:001047">
    <property type="entry name" value="DExH-box ATP-dependent RNA helicase DExH11"/>
    <property type="match status" value="1"/>
</dbReference>
<dbReference type="FunFam" id="1.10.3380.30:FF:000010">
    <property type="entry name" value="DExH-box ATP-dependent RNA helicase DExH11"/>
    <property type="match status" value="1"/>
</dbReference>
<protein>
    <submittedName>
        <fullName evidence="11">Putative ATP-dependent RNA helicase C550.03c isoform X2</fullName>
    </submittedName>
</protein>
<dbReference type="GO" id="GO:0003723">
    <property type="term" value="F:RNA binding"/>
    <property type="evidence" value="ECO:0007669"/>
    <property type="project" value="UniProtKB-KW"/>
</dbReference>
<evidence type="ECO:0000256" key="7">
    <source>
        <dbReference type="ARBA" id="ARBA00022884"/>
    </source>
</evidence>
<dbReference type="SMART" id="SM00487">
    <property type="entry name" value="DEXDc"/>
    <property type="match status" value="1"/>
</dbReference>
<dbReference type="Pfam" id="PF00270">
    <property type="entry name" value="DEAD"/>
    <property type="match status" value="1"/>
</dbReference>
<evidence type="ECO:0000259" key="9">
    <source>
        <dbReference type="PROSITE" id="PS51192"/>
    </source>
</evidence>
<dbReference type="Gene3D" id="3.40.50.300">
    <property type="entry name" value="P-loop containing nucleotide triphosphate hydrolases"/>
    <property type="match status" value="2"/>
</dbReference>
<accession>A0A2P2LY91</accession>
<feature type="domain" description="Helicase C-terminal" evidence="10">
    <location>
        <begin position="641"/>
        <end position="843"/>
    </location>
</feature>
<dbReference type="InterPro" id="IPR025696">
    <property type="entry name" value="Beta-barrel_MTR4"/>
</dbReference>
<evidence type="ECO:0000256" key="5">
    <source>
        <dbReference type="ARBA" id="ARBA00022806"/>
    </source>
</evidence>
<dbReference type="EMBL" id="GGEC01042447">
    <property type="protein sequence ID" value="MBX22931.1"/>
    <property type="molecule type" value="Transcribed_RNA"/>
</dbReference>
<evidence type="ECO:0000256" key="8">
    <source>
        <dbReference type="SAM" id="MobiDB-lite"/>
    </source>
</evidence>
<dbReference type="FunFam" id="1.10.3380.30:FF:000001">
    <property type="entry name" value="Ski2 ATP-dependent RNA helicase"/>
    <property type="match status" value="1"/>
</dbReference>
<dbReference type="GO" id="GO:0005524">
    <property type="term" value="F:ATP binding"/>
    <property type="evidence" value="ECO:0007669"/>
    <property type="project" value="UniProtKB-KW"/>
</dbReference>
<organism evidence="11">
    <name type="scientific">Rhizophora mucronata</name>
    <name type="common">Asiatic mangrove</name>
    <dbReference type="NCBI Taxonomy" id="61149"/>
    <lineage>
        <taxon>Eukaryota</taxon>
        <taxon>Viridiplantae</taxon>
        <taxon>Streptophyta</taxon>
        <taxon>Embryophyta</taxon>
        <taxon>Tracheophyta</taxon>
        <taxon>Spermatophyta</taxon>
        <taxon>Magnoliopsida</taxon>
        <taxon>eudicotyledons</taxon>
        <taxon>Gunneridae</taxon>
        <taxon>Pentapetalae</taxon>
        <taxon>rosids</taxon>
        <taxon>fabids</taxon>
        <taxon>Malpighiales</taxon>
        <taxon>Rhizophoraceae</taxon>
        <taxon>Rhizophora</taxon>
    </lineage>
</organism>
<keyword evidence="2" id="KW-0963">Cytoplasm</keyword>
<dbReference type="InterPro" id="IPR011545">
    <property type="entry name" value="DEAD/DEAH_box_helicase_dom"/>
</dbReference>
<dbReference type="InterPro" id="IPR012961">
    <property type="entry name" value="Ski2/MTR4_C"/>
</dbReference>
<dbReference type="PANTHER" id="PTHR12131:SF24">
    <property type="entry name" value="DEXH-BOX ATP-DEPENDENT RNA HELICASE DEXH11"/>
    <property type="match status" value="1"/>
</dbReference>
<dbReference type="SMART" id="SM00490">
    <property type="entry name" value="HELICc"/>
    <property type="match status" value="1"/>
</dbReference>
<feature type="compositionally biased region" description="Polar residues" evidence="8">
    <location>
        <begin position="606"/>
        <end position="618"/>
    </location>
</feature>
<dbReference type="FunFam" id="3.40.50.300:FF:000354">
    <property type="entry name" value="ATP-dependent RNA helicase SKI2"/>
    <property type="match status" value="1"/>
</dbReference>
<proteinExistence type="predicted"/>
<dbReference type="InterPro" id="IPR048392">
    <property type="entry name" value="MTR4-like_stalk"/>
</dbReference>
<dbReference type="EMBL" id="GGEC01042450">
    <property type="protein sequence ID" value="MBX22934.1"/>
    <property type="molecule type" value="Transcribed_RNA"/>
</dbReference>
<dbReference type="InterPro" id="IPR016438">
    <property type="entry name" value="SKI2-like"/>
</dbReference>
<name>A0A2P2LY91_RHIMU</name>
<dbReference type="CDD" id="cd18795">
    <property type="entry name" value="SF2_C_Ski2"/>
    <property type="match status" value="1"/>
</dbReference>
<keyword evidence="7" id="KW-0694">RNA-binding</keyword>
<dbReference type="PROSITE" id="PS51194">
    <property type="entry name" value="HELICASE_CTER"/>
    <property type="match status" value="1"/>
</dbReference>
<dbReference type="EMBL" id="GGEC01042444">
    <property type="protein sequence ID" value="MBX22928.1"/>
    <property type="molecule type" value="Transcribed_RNA"/>
</dbReference>
<feature type="compositionally biased region" description="Low complexity" evidence="8">
    <location>
        <begin position="619"/>
        <end position="632"/>
    </location>
</feature>
<dbReference type="GO" id="GO:0070478">
    <property type="term" value="P:nuclear-transcribed mRNA catabolic process, 3'-5' exonucleolytic nonsense-mediated decay"/>
    <property type="evidence" value="ECO:0007669"/>
    <property type="project" value="TreeGrafter"/>
</dbReference>
<dbReference type="EMBL" id="GGEC01042445">
    <property type="protein sequence ID" value="MBX22929.1"/>
    <property type="molecule type" value="Transcribed_RNA"/>
</dbReference>
<dbReference type="Pfam" id="PF21408">
    <property type="entry name" value="MTR4-like_stalk"/>
    <property type="match status" value="1"/>
</dbReference>
<feature type="domain" description="Helicase ATP-binding" evidence="9">
    <location>
        <begin position="367"/>
        <end position="522"/>
    </location>
</feature>
<dbReference type="InterPro" id="IPR050699">
    <property type="entry name" value="RNA-DNA_Helicase"/>
</dbReference>